<feature type="compositionally biased region" description="Acidic residues" evidence="1">
    <location>
        <begin position="7"/>
        <end position="53"/>
    </location>
</feature>
<feature type="region of interest" description="Disordered" evidence="1">
    <location>
        <begin position="1"/>
        <end position="53"/>
    </location>
</feature>
<gene>
    <name evidence="2" type="ORF">HZH68_005012</name>
</gene>
<comment type="caution">
    <text evidence="2">The sequence shown here is derived from an EMBL/GenBank/DDBJ whole genome shotgun (WGS) entry which is preliminary data.</text>
</comment>
<proteinExistence type="predicted"/>
<accession>A0A834KF86</accession>
<organism evidence="2 3">
    <name type="scientific">Vespula germanica</name>
    <name type="common">German yellow jacket</name>
    <name type="synonym">Paravespula germanica</name>
    <dbReference type="NCBI Taxonomy" id="30212"/>
    <lineage>
        <taxon>Eukaryota</taxon>
        <taxon>Metazoa</taxon>
        <taxon>Ecdysozoa</taxon>
        <taxon>Arthropoda</taxon>
        <taxon>Hexapoda</taxon>
        <taxon>Insecta</taxon>
        <taxon>Pterygota</taxon>
        <taxon>Neoptera</taxon>
        <taxon>Endopterygota</taxon>
        <taxon>Hymenoptera</taxon>
        <taxon>Apocrita</taxon>
        <taxon>Aculeata</taxon>
        <taxon>Vespoidea</taxon>
        <taxon>Vespidae</taxon>
        <taxon>Vespinae</taxon>
        <taxon>Vespula</taxon>
    </lineage>
</organism>
<dbReference type="EMBL" id="JACSDZ010000004">
    <property type="protein sequence ID" value="KAF7405643.1"/>
    <property type="molecule type" value="Genomic_DNA"/>
</dbReference>
<keyword evidence="3" id="KW-1185">Reference proteome</keyword>
<evidence type="ECO:0000313" key="3">
    <source>
        <dbReference type="Proteomes" id="UP000617340"/>
    </source>
</evidence>
<reference evidence="2" key="1">
    <citation type="journal article" date="2020" name="G3 (Bethesda)">
        <title>High-Quality Assemblies for Three Invasive Social Wasps from the &lt;i&gt;Vespula&lt;/i&gt; Genus.</title>
        <authorList>
            <person name="Harrop T.W.R."/>
            <person name="Guhlin J."/>
            <person name="McLaughlin G.M."/>
            <person name="Permina E."/>
            <person name="Stockwell P."/>
            <person name="Gilligan J."/>
            <person name="Le Lec M.F."/>
            <person name="Gruber M.A.M."/>
            <person name="Quinn O."/>
            <person name="Lovegrove M."/>
            <person name="Duncan E.J."/>
            <person name="Remnant E.J."/>
            <person name="Van Eeckhoven J."/>
            <person name="Graham B."/>
            <person name="Knapp R.A."/>
            <person name="Langford K.W."/>
            <person name="Kronenberg Z."/>
            <person name="Press M.O."/>
            <person name="Eacker S.M."/>
            <person name="Wilson-Rankin E.E."/>
            <person name="Purcell J."/>
            <person name="Lester P.J."/>
            <person name="Dearden P.K."/>
        </authorList>
    </citation>
    <scope>NUCLEOTIDE SEQUENCE</scope>
    <source>
        <strain evidence="2">Linc-1</strain>
    </source>
</reference>
<evidence type="ECO:0000313" key="2">
    <source>
        <dbReference type="EMBL" id="KAF7405643.1"/>
    </source>
</evidence>
<protein>
    <submittedName>
        <fullName evidence="2">Uncharacterized protein</fullName>
    </submittedName>
</protein>
<sequence>MNQIKGEDEDEDEDEDVDVDDHDDDDDDDDDNDDDDDDDDDDENVEDAGEVDDIVDLPFGLSLFSCIPQQHRILVDDGKPGLCNNNPIASSSVGNGRASLVAVAVAVAAAAAATTTTTTTSTTIEWSTLP</sequence>
<evidence type="ECO:0000256" key="1">
    <source>
        <dbReference type="SAM" id="MobiDB-lite"/>
    </source>
</evidence>
<dbReference type="AlphaFoldDB" id="A0A834KF86"/>
<dbReference type="Proteomes" id="UP000617340">
    <property type="component" value="Unassembled WGS sequence"/>
</dbReference>
<name>A0A834KF86_VESGE</name>